<name>A0ABR5NEB2_BRECH</name>
<dbReference type="Pfam" id="PF19300">
    <property type="entry name" value="BPD_transp_1_N"/>
    <property type="match status" value="1"/>
</dbReference>
<evidence type="ECO:0000259" key="14">
    <source>
        <dbReference type="PROSITE" id="PS50928"/>
    </source>
</evidence>
<keyword evidence="2 13" id="KW-0813">Transport</keyword>
<evidence type="ECO:0000256" key="2">
    <source>
        <dbReference type="ARBA" id="ARBA00022448"/>
    </source>
</evidence>
<proteinExistence type="inferred from homology"/>
<evidence type="ECO:0000256" key="10">
    <source>
        <dbReference type="ARBA" id="ARBA00024202"/>
    </source>
</evidence>
<evidence type="ECO:0000313" key="15">
    <source>
        <dbReference type="EMBL" id="KQL49721.1"/>
    </source>
</evidence>
<dbReference type="EMBL" id="LJJB01000007">
    <property type="protein sequence ID" value="KQL49721.1"/>
    <property type="molecule type" value="Genomic_DNA"/>
</dbReference>
<dbReference type="PANTHER" id="PTHR43163">
    <property type="entry name" value="DIPEPTIDE TRANSPORT SYSTEM PERMEASE PROTEIN DPPB-RELATED"/>
    <property type="match status" value="1"/>
</dbReference>
<keyword evidence="9 13" id="KW-0472">Membrane</keyword>
<evidence type="ECO:0000256" key="12">
    <source>
        <dbReference type="ARBA" id="ARBA00044774"/>
    </source>
</evidence>
<evidence type="ECO:0000256" key="7">
    <source>
        <dbReference type="ARBA" id="ARBA00023065"/>
    </source>
</evidence>
<feature type="transmembrane region" description="Helical" evidence="13">
    <location>
        <begin position="173"/>
        <end position="191"/>
    </location>
</feature>
<keyword evidence="16" id="KW-1185">Reference proteome</keyword>
<dbReference type="Gene3D" id="1.10.3720.10">
    <property type="entry name" value="MetI-like"/>
    <property type="match status" value="1"/>
</dbReference>
<evidence type="ECO:0000256" key="3">
    <source>
        <dbReference type="ARBA" id="ARBA00022475"/>
    </source>
</evidence>
<dbReference type="InterPro" id="IPR045621">
    <property type="entry name" value="BPD_transp_1_N"/>
</dbReference>
<keyword evidence="7" id="KW-0406">Ion transport</keyword>
<comment type="similarity">
    <text evidence="10">Belongs to the binding-protein-dependent transport system permease family. OppBC subfamily.</text>
</comment>
<evidence type="ECO:0000256" key="5">
    <source>
        <dbReference type="ARBA" id="ARBA00022692"/>
    </source>
</evidence>
<keyword evidence="5 13" id="KW-0812">Transmembrane</keyword>
<dbReference type="PANTHER" id="PTHR43163:SF6">
    <property type="entry name" value="DIPEPTIDE TRANSPORT SYSTEM PERMEASE PROTEIN DPPB-RELATED"/>
    <property type="match status" value="1"/>
</dbReference>
<comment type="subcellular location">
    <subcellularLocation>
        <location evidence="1 13">Cell membrane</location>
        <topology evidence="1 13">Multi-pass membrane protein</topology>
    </subcellularLocation>
</comment>
<reference evidence="15 16" key="1">
    <citation type="submission" date="2015-09" db="EMBL/GenBank/DDBJ databases">
        <title>Genome sequencing project for genomic taxonomy and phylogenomics of Bacillus-like bacteria.</title>
        <authorList>
            <person name="Liu B."/>
            <person name="Wang J."/>
            <person name="Zhu Y."/>
            <person name="Liu G."/>
            <person name="Chen Q."/>
            <person name="Chen Z."/>
            <person name="Lan J."/>
            <person name="Che J."/>
            <person name="Ge C."/>
            <person name="Shi H."/>
            <person name="Pan Z."/>
            <person name="Liu X."/>
        </authorList>
    </citation>
    <scope>NUCLEOTIDE SEQUENCE [LARGE SCALE GENOMIC DNA]</scope>
    <source>
        <strain evidence="15 16">DSM 8552</strain>
    </source>
</reference>
<evidence type="ECO:0000256" key="9">
    <source>
        <dbReference type="ARBA" id="ARBA00023136"/>
    </source>
</evidence>
<dbReference type="NCBIfam" id="NF045470">
    <property type="entry name" value="Opp2B"/>
    <property type="match status" value="1"/>
</dbReference>
<feature type="transmembrane region" description="Helical" evidence="13">
    <location>
        <begin position="101"/>
        <end position="121"/>
    </location>
</feature>
<accession>A0ABR5NEB2</accession>
<dbReference type="RefSeq" id="WP_055744036.1">
    <property type="nucleotide sequence ID" value="NZ_LJJB01000007.1"/>
</dbReference>
<organism evidence="15 16">
    <name type="scientific">Brevibacillus choshinensis</name>
    <dbReference type="NCBI Taxonomy" id="54911"/>
    <lineage>
        <taxon>Bacteria</taxon>
        <taxon>Bacillati</taxon>
        <taxon>Bacillota</taxon>
        <taxon>Bacilli</taxon>
        <taxon>Bacillales</taxon>
        <taxon>Paenibacillaceae</taxon>
        <taxon>Brevibacillus</taxon>
    </lineage>
</organism>
<keyword evidence="3" id="KW-1003">Cell membrane</keyword>
<dbReference type="PROSITE" id="PS50928">
    <property type="entry name" value="ABC_TM1"/>
    <property type="match status" value="1"/>
</dbReference>
<evidence type="ECO:0000256" key="1">
    <source>
        <dbReference type="ARBA" id="ARBA00004651"/>
    </source>
</evidence>
<dbReference type="InterPro" id="IPR000515">
    <property type="entry name" value="MetI-like"/>
</dbReference>
<feature type="transmembrane region" description="Helical" evidence="13">
    <location>
        <begin position="142"/>
        <end position="161"/>
    </location>
</feature>
<feature type="transmembrane region" description="Helical" evidence="13">
    <location>
        <begin position="12"/>
        <end position="30"/>
    </location>
</feature>
<dbReference type="InterPro" id="IPR035906">
    <property type="entry name" value="MetI-like_sf"/>
</dbReference>
<dbReference type="InterPro" id="IPR050045">
    <property type="entry name" value="Opp2B"/>
</dbReference>
<gene>
    <name evidence="15" type="ORF">AN963_08370</name>
</gene>
<keyword evidence="6 13" id="KW-1133">Transmembrane helix</keyword>
<feature type="transmembrane region" description="Helical" evidence="13">
    <location>
        <begin position="277"/>
        <end position="299"/>
    </location>
</feature>
<evidence type="ECO:0000256" key="4">
    <source>
        <dbReference type="ARBA" id="ARBA00022596"/>
    </source>
</evidence>
<keyword evidence="8" id="KW-0921">Nickel transport</keyword>
<protein>
    <recommendedName>
        <fullName evidence="12">Nickel import system permease protein NikB</fullName>
    </recommendedName>
</protein>
<evidence type="ECO:0000256" key="13">
    <source>
        <dbReference type="RuleBase" id="RU363032"/>
    </source>
</evidence>
<dbReference type="CDD" id="cd06261">
    <property type="entry name" value="TM_PBP2"/>
    <property type="match status" value="1"/>
</dbReference>
<comment type="caution">
    <text evidence="15">The sequence shown here is derived from an EMBL/GenBank/DDBJ whole genome shotgun (WGS) entry which is preliminary data.</text>
</comment>
<sequence>MRQYLLKRLMSGLIVLVGVSLFSFALIHLIPGDPVRIMLGEKATKERVEQLREHMGLNKPLVVQYVNYATGVLKGDLGTSLKTSRPVSMEIAQRFPATLKMALSGIVVAIVAGVIMGILAAKYKDTYVDYAIMSLATLGMSLPSFWLGLLVIMVFAVNLGWFPVAGGTGFKDLIMPAVTLGVLLSTTISRLTRSGMVEVLSNDYIRTARAKGMGEGIVLFRHAFRNVMIPVVAVVGLQMAALLGGAVIVEQVFNWPGIGTLAIEAISSRDFPMIQGIILFMGAIYVIVNICVDLLYAVLDPRIDYSTSKGGM</sequence>
<dbReference type="Pfam" id="PF00528">
    <property type="entry name" value="BPD_transp_1"/>
    <property type="match status" value="1"/>
</dbReference>
<dbReference type="SUPFAM" id="SSF161098">
    <property type="entry name" value="MetI-like"/>
    <property type="match status" value="1"/>
</dbReference>
<feature type="domain" description="ABC transmembrane type-1" evidence="14">
    <location>
        <begin position="95"/>
        <end position="296"/>
    </location>
</feature>
<evidence type="ECO:0000256" key="6">
    <source>
        <dbReference type="ARBA" id="ARBA00022989"/>
    </source>
</evidence>
<evidence type="ECO:0000256" key="8">
    <source>
        <dbReference type="ARBA" id="ARBA00023112"/>
    </source>
</evidence>
<feature type="transmembrane region" description="Helical" evidence="13">
    <location>
        <begin position="227"/>
        <end position="249"/>
    </location>
</feature>
<dbReference type="Proteomes" id="UP000051063">
    <property type="component" value="Unassembled WGS sequence"/>
</dbReference>
<evidence type="ECO:0000313" key="16">
    <source>
        <dbReference type="Proteomes" id="UP000051063"/>
    </source>
</evidence>
<comment type="subunit">
    <text evidence="11">The complex is composed of two ATP-binding proteins (NikD and NikE), two transmembrane proteins (NikB and NikC) and a solute-binding protein (NikA).</text>
</comment>
<keyword evidence="4" id="KW-0533">Nickel</keyword>
<evidence type="ECO:0000256" key="11">
    <source>
        <dbReference type="ARBA" id="ARBA00038669"/>
    </source>
</evidence>